<comment type="caution">
    <text evidence="2">The sequence shown here is derived from an EMBL/GenBank/DDBJ whole genome shotgun (WGS) entry which is preliminary data.</text>
</comment>
<feature type="compositionally biased region" description="Basic and acidic residues" evidence="1">
    <location>
        <begin position="93"/>
        <end position="116"/>
    </location>
</feature>
<proteinExistence type="predicted"/>
<sequence length="714" mass="82000">MFSSFESCLQASGKGLGRQVWRYVQHRLGLGRTDGLLQKIHAAVLPSKENCPPDYDTEDECPEYFIDPSVKFRTFCKDSGKLELSEDGLLQRERLDSNDRNRDGETSFNEMADKKSIVSPGSIESDDDEGSDENLDQCDDETKKGWIACSNMKDAELDNAKWNAKLIEKTFFNEMTDNSSDSSVIEESSDDESLADDSVYWDFVAMSRADPKDIPSSKYDIPISDNEDIEELEKCVTKPNFSEWEIGLLEEDVESIKKEICDEKNEKLDNLSQKRVRPEDITDGEIFQNFIDMFDGSNNDGCPLFCPTSSRSGFYLEAHKGSNPVLCVELENAEGLKCLDLFLSTVVVFSDAFFSETKQSFIEFLGQPSLSKRSFIEYLKPRALLLTEKNGHFDLILTCTYFSRVIMTRAYSHSCFHFARAACKLLTRILEGRFGRIFETESGWEKLISYCRKIHVAVFPSQKNRPPGYEPYPNIDSGNDEVLNETGRKKTELDDESENKILEQKEHHNCNEIKTNFLDELRRLLPTTESSYLCGFKAAPDRRSRVDDPNYCGYFTMECSTLCKKITDSQTHLDNVYNLLRKLEGNIDAKCISSARYDISISDDEYIEQLQRDERSNFYPEQKIVISYEVKDCFAKEICENENKRLRANSSQYRISPGDITYEEVIQYISNSCAEEDDNPKCKLCYGKMYTFINNWKKSFHEKYSNSDIVTDVI</sequence>
<evidence type="ECO:0000313" key="3">
    <source>
        <dbReference type="Proteomes" id="UP000807504"/>
    </source>
</evidence>
<feature type="region of interest" description="Disordered" evidence="1">
    <location>
        <begin position="93"/>
        <end position="139"/>
    </location>
</feature>
<accession>A0A8T0FQG4</accession>
<reference evidence="2" key="2">
    <citation type="submission" date="2020-06" db="EMBL/GenBank/DDBJ databases">
        <authorList>
            <person name="Sheffer M."/>
        </authorList>
    </citation>
    <scope>NUCLEOTIDE SEQUENCE</scope>
</reference>
<evidence type="ECO:0000313" key="2">
    <source>
        <dbReference type="EMBL" id="KAF8793056.1"/>
    </source>
</evidence>
<feature type="compositionally biased region" description="Acidic residues" evidence="1">
    <location>
        <begin position="124"/>
        <end position="139"/>
    </location>
</feature>
<gene>
    <name evidence="2" type="ORF">HNY73_004585</name>
</gene>
<dbReference type="Proteomes" id="UP000807504">
    <property type="component" value="Unassembled WGS sequence"/>
</dbReference>
<evidence type="ECO:0000256" key="1">
    <source>
        <dbReference type="SAM" id="MobiDB-lite"/>
    </source>
</evidence>
<name>A0A8T0FQG4_ARGBR</name>
<reference evidence="2" key="1">
    <citation type="journal article" date="2020" name="bioRxiv">
        <title>Chromosome-level reference genome of the European wasp spider Argiope bruennichi: a resource for studies on range expansion and evolutionary adaptation.</title>
        <authorList>
            <person name="Sheffer M.M."/>
            <person name="Hoppe A."/>
            <person name="Krehenwinkel H."/>
            <person name="Uhl G."/>
            <person name="Kuss A.W."/>
            <person name="Jensen L."/>
            <person name="Jensen C."/>
            <person name="Gillespie R.G."/>
            <person name="Hoff K.J."/>
            <person name="Prost S."/>
        </authorList>
    </citation>
    <scope>NUCLEOTIDE SEQUENCE</scope>
</reference>
<protein>
    <submittedName>
        <fullName evidence="2">Uncharacterized protein</fullName>
    </submittedName>
</protein>
<organism evidence="2 3">
    <name type="scientific">Argiope bruennichi</name>
    <name type="common">Wasp spider</name>
    <name type="synonym">Aranea bruennichi</name>
    <dbReference type="NCBI Taxonomy" id="94029"/>
    <lineage>
        <taxon>Eukaryota</taxon>
        <taxon>Metazoa</taxon>
        <taxon>Ecdysozoa</taxon>
        <taxon>Arthropoda</taxon>
        <taxon>Chelicerata</taxon>
        <taxon>Arachnida</taxon>
        <taxon>Araneae</taxon>
        <taxon>Araneomorphae</taxon>
        <taxon>Entelegynae</taxon>
        <taxon>Araneoidea</taxon>
        <taxon>Araneidae</taxon>
        <taxon>Argiope</taxon>
    </lineage>
</organism>
<dbReference type="EMBL" id="JABXBU010000003">
    <property type="protein sequence ID" value="KAF8793056.1"/>
    <property type="molecule type" value="Genomic_DNA"/>
</dbReference>
<keyword evidence="3" id="KW-1185">Reference proteome</keyword>
<dbReference type="AlphaFoldDB" id="A0A8T0FQG4"/>